<keyword evidence="2 4" id="KW-0694">RNA-binding</keyword>
<dbReference type="SUPFAM" id="SSF55174">
    <property type="entry name" value="Alpha-L RNA-binding motif"/>
    <property type="match status" value="1"/>
</dbReference>
<dbReference type="FunFam" id="3.10.290.10:FF:000003">
    <property type="entry name" value="Pseudouridine synthase"/>
    <property type="match status" value="1"/>
</dbReference>
<dbReference type="InterPro" id="IPR050343">
    <property type="entry name" value="RsuA_PseudoU_synthase"/>
</dbReference>
<evidence type="ECO:0000256" key="4">
    <source>
        <dbReference type="PROSITE-ProRule" id="PRU00182"/>
    </source>
</evidence>
<reference evidence="7 8" key="1">
    <citation type="submission" date="2022-11" db="EMBL/GenBank/DDBJ databases">
        <title>Haliovirga abyssi gen. nov., sp. nov., a mesophilic fermentative bacterium isolated from the Iheya North hydrothermal field and the proposal of Haliovirgaceae fam. nov.</title>
        <authorList>
            <person name="Miyazaki U."/>
            <person name="Tame A."/>
            <person name="Miyazaki J."/>
            <person name="Takai K."/>
            <person name="Sawayama S."/>
            <person name="Kitajima M."/>
            <person name="Okamoto A."/>
            <person name="Nakagawa S."/>
        </authorList>
    </citation>
    <scope>NUCLEOTIDE SEQUENCE [LARGE SCALE GENOMIC DNA]</scope>
    <source>
        <strain evidence="7 8">IC12</strain>
    </source>
</reference>
<dbReference type="GO" id="GO:0003723">
    <property type="term" value="F:RNA binding"/>
    <property type="evidence" value="ECO:0007669"/>
    <property type="project" value="UniProtKB-KW"/>
</dbReference>
<dbReference type="PANTHER" id="PTHR47683:SF4">
    <property type="entry name" value="PSEUDOURIDINE SYNTHASE"/>
    <property type="match status" value="1"/>
</dbReference>
<proteinExistence type="inferred from homology"/>
<evidence type="ECO:0000259" key="6">
    <source>
        <dbReference type="SMART" id="SM00363"/>
    </source>
</evidence>
<dbReference type="InterPro" id="IPR020103">
    <property type="entry name" value="PsdUridine_synth_cat_dom_sf"/>
</dbReference>
<dbReference type="Gene3D" id="3.30.70.1560">
    <property type="entry name" value="Alpha-L RNA-binding motif"/>
    <property type="match status" value="1"/>
</dbReference>
<gene>
    <name evidence="7" type="primary">rluB</name>
    <name evidence="7" type="ORF">HLVA_08250</name>
</gene>
<dbReference type="SUPFAM" id="SSF55120">
    <property type="entry name" value="Pseudouridine synthase"/>
    <property type="match status" value="1"/>
</dbReference>
<evidence type="ECO:0000313" key="7">
    <source>
        <dbReference type="EMBL" id="BDU50256.1"/>
    </source>
</evidence>
<evidence type="ECO:0000256" key="3">
    <source>
        <dbReference type="ARBA" id="ARBA00023235"/>
    </source>
</evidence>
<dbReference type="CDD" id="cd00165">
    <property type="entry name" value="S4"/>
    <property type="match status" value="1"/>
</dbReference>
<dbReference type="InterPro" id="IPR002942">
    <property type="entry name" value="S4_RNA-bd"/>
</dbReference>
<dbReference type="Gene3D" id="3.30.70.580">
    <property type="entry name" value="Pseudouridine synthase I, catalytic domain, N-terminal subdomain"/>
    <property type="match status" value="1"/>
</dbReference>
<dbReference type="EC" id="5.4.99.-" evidence="5"/>
<accession>A0AAU9D9J1</accession>
<dbReference type="InterPro" id="IPR000748">
    <property type="entry name" value="PsdUridine_synth_RsuA/RluB/E/F"/>
</dbReference>
<dbReference type="PROSITE" id="PS01149">
    <property type="entry name" value="PSI_RSU"/>
    <property type="match status" value="1"/>
</dbReference>
<dbReference type="GO" id="GO:0120159">
    <property type="term" value="F:rRNA pseudouridine synthase activity"/>
    <property type="evidence" value="ECO:0007669"/>
    <property type="project" value="UniProtKB-ARBA"/>
</dbReference>
<keyword evidence="8" id="KW-1185">Reference proteome</keyword>
<dbReference type="EMBL" id="AP027059">
    <property type="protein sequence ID" value="BDU50256.1"/>
    <property type="molecule type" value="Genomic_DNA"/>
</dbReference>
<dbReference type="Pfam" id="PF01479">
    <property type="entry name" value="S4"/>
    <property type="match status" value="1"/>
</dbReference>
<dbReference type="InterPro" id="IPR036986">
    <property type="entry name" value="S4_RNA-bd_sf"/>
</dbReference>
<name>A0AAU9D9J1_9FUSO</name>
<dbReference type="Proteomes" id="UP001321582">
    <property type="component" value="Chromosome"/>
</dbReference>
<dbReference type="InterPro" id="IPR018496">
    <property type="entry name" value="PsdUridine_synth_RsuA/RluB_CS"/>
</dbReference>
<comment type="similarity">
    <text evidence="1 5">Belongs to the pseudouridine synthase RsuA family.</text>
</comment>
<dbReference type="SMART" id="SM00363">
    <property type="entry name" value="S4"/>
    <property type="match status" value="1"/>
</dbReference>
<dbReference type="PROSITE" id="PS50889">
    <property type="entry name" value="S4"/>
    <property type="match status" value="1"/>
</dbReference>
<sequence>MNKIRLNKYLKDLGISSRRKADEFIEKGYIKLNGKVVKELGTKIDIEKDVIEISDKLKKEKENYVYLVLNKPKGYVTSKNKKEGKTVLELLPNIKNLTYAGRLDKESEGLLIFSNDGEFVFKITYPDFEKEKEYLVTVDKKINEKLLDKMRKGMVIDNKQTKPTKIKKVNEYSYKIILTEGINRQIRKMAKKVGLNVKKLIRIRIKNIYIDSVEYGKWRYLKKDEIKEMLENIKK</sequence>
<evidence type="ECO:0000256" key="5">
    <source>
        <dbReference type="RuleBase" id="RU003887"/>
    </source>
</evidence>
<dbReference type="NCBIfam" id="TIGR00093">
    <property type="entry name" value="pseudouridine synthase"/>
    <property type="match status" value="1"/>
</dbReference>
<dbReference type="Gene3D" id="3.10.290.10">
    <property type="entry name" value="RNA-binding S4 domain"/>
    <property type="match status" value="1"/>
</dbReference>
<keyword evidence="3 5" id="KW-0413">Isomerase</keyword>
<feature type="domain" description="RNA-binding S4" evidence="6">
    <location>
        <begin position="4"/>
        <end position="63"/>
    </location>
</feature>
<evidence type="ECO:0000256" key="1">
    <source>
        <dbReference type="ARBA" id="ARBA00008348"/>
    </source>
</evidence>
<evidence type="ECO:0000313" key="8">
    <source>
        <dbReference type="Proteomes" id="UP001321582"/>
    </source>
</evidence>
<dbReference type="KEGG" id="haby:HLVA_08250"/>
<dbReference type="PANTHER" id="PTHR47683">
    <property type="entry name" value="PSEUDOURIDINE SYNTHASE FAMILY PROTEIN-RELATED"/>
    <property type="match status" value="1"/>
</dbReference>
<dbReference type="InterPro" id="IPR006145">
    <property type="entry name" value="PsdUridine_synth_RsuA/RluA"/>
</dbReference>
<dbReference type="GO" id="GO:0000455">
    <property type="term" value="P:enzyme-directed rRNA pseudouridine synthesis"/>
    <property type="evidence" value="ECO:0007669"/>
    <property type="project" value="UniProtKB-ARBA"/>
</dbReference>
<dbReference type="InterPro" id="IPR020094">
    <property type="entry name" value="TruA/RsuA/RluB/E/F_N"/>
</dbReference>
<evidence type="ECO:0000256" key="2">
    <source>
        <dbReference type="ARBA" id="ARBA00022884"/>
    </source>
</evidence>
<dbReference type="AlphaFoldDB" id="A0AAU9D9J1"/>
<dbReference type="InterPro" id="IPR042092">
    <property type="entry name" value="PsdUridine_s_RsuA/RluB/E/F_cat"/>
</dbReference>
<protein>
    <recommendedName>
        <fullName evidence="5">Pseudouridine synthase</fullName>
        <ecNumber evidence="5">5.4.99.-</ecNumber>
    </recommendedName>
</protein>
<dbReference type="RefSeq" id="WP_307905188.1">
    <property type="nucleotide sequence ID" value="NZ_AP027059.1"/>
</dbReference>
<dbReference type="Pfam" id="PF00849">
    <property type="entry name" value="PseudoU_synth_2"/>
    <property type="match status" value="1"/>
</dbReference>
<organism evidence="7 8">
    <name type="scientific">Haliovirga abyssi</name>
    <dbReference type="NCBI Taxonomy" id="2996794"/>
    <lineage>
        <taxon>Bacteria</taxon>
        <taxon>Fusobacteriati</taxon>
        <taxon>Fusobacteriota</taxon>
        <taxon>Fusobacteriia</taxon>
        <taxon>Fusobacteriales</taxon>
        <taxon>Haliovirgaceae</taxon>
        <taxon>Haliovirga</taxon>
    </lineage>
</organism>